<dbReference type="InterPro" id="IPR011006">
    <property type="entry name" value="CheY-like_superfamily"/>
</dbReference>
<dbReference type="InterPro" id="IPR003593">
    <property type="entry name" value="AAA+_ATPase"/>
</dbReference>
<dbReference type="Gene3D" id="3.40.50.2300">
    <property type="match status" value="1"/>
</dbReference>
<proteinExistence type="predicted"/>
<evidence type="ECO:0000259" key="7">
    <source>
        <dbReference type="PROSITE" id="PS50045"/>
    </source>
</evidence>
<evidence type="ECO:0000256" key="2">
    <source>
        <dbReference type="ARBA" id="ARBA00022840"/>
    </source>
</evidence>
<evidence type="ECO:0000259" key="8">
    <source>
        <dbReference type="PROSITE" id="PS50110"/>
    </source>
</evidence>
<dbReference type="Pfam" id="PF00072">
    <property type="entry name" value="Response_reg"/>
    <property type="match status" value="1"/>
</dbReference>
<dbReference type="PANTHER" id="PTHR32071">
    <property type="entry name" value="TRANSCRIPTIONAL REGULATORY PROTEIN"/>
    <property type="match status" value="1"/>
</dbReference>
<dbReference type="GO" id="GO:0006355">
    <property type="term" value="P:regulation of DNA-templated transcription"/>
    <property type="evidence" value="ECO:0007669"/>
    <property type="project" value="InterPro"/>
</dbReference>
<evidence type="ECO:0000256" key="3">
    <source>
        <dbReference type="ARBA" id="ARBA00023015"/>
    </source>
</evidence>
<organism evidence="9 10">
    <name type="scientific">Plebeiibacterium sediminum</name>
    <dbReference type="NCBI Taxonomy" id="2992112"/>
    <lineage>
        <taxon>Bacteria</taxon>
        <taxon>Pseudomonadati</taxon>
        <taxon>Bacteroidota</taxon>
        <taxon>Bacteroidia</taxon>
        <taxon>Marinilabiliales</taxon>
        <taxon>Marinilabiliaceae</taxon>
        <taxon>Plebeiibacterium</taxon>
    </lineage>
</organism>
<evidence type="ECO:0000256" key="4">
    <source>
        <dbReference type="ARBA" id="ARBA00023125"/>
    </source>
</evidence>
<sequence length="455" mass="51435">MNKRGNILIVDDNKSILSALEILLMKHYKIKCVSNPNLITSVFNENDFQLVLLDMNFKAGLNTGNEGLYWLNYIKEHHPETSVVMITAYGDVELAVNALKKGATDFILKPWDNAKLLATIESAMQLTISKQEVNSLKLKEKELKKAFNKEDKLIIGNSPQIMNVLNMVRKVAKTDTNVLITGENGTGKELIAREIHRLSKRHHEMMVSVDMGAITETLFESELFGHAKGAFTDAKEDRVGKFEVANNGTLFLDEIGNLSFPLQAKLLVALQSREITRLGSNKPIPINIRLVSATNKNLDQMVADSLFREDLLYRINTIQIEIPPLRDRGEDILVLADFFLKKYGHKYDKANLKINHKAQEKLLDYHWPGNIRELEHSIEKAVILSDSSVLKPDDFFLRPNGRTNTDPQSLKLEDMEQNLINQALDKNPGNVSAAADELGITRQTLYNKMKKFGIK</sequence>
<dbReference type="PANTHER" id="PTHR32071:SF113">
    <property type="entry name" value="ALGINATE BIOSYNTHESIS TRANSCRIPTIONAL REGULATORY PROTEIN ALGB"/>
    <property type="match status" value="1"/>
</dbReference>
<keyword evidence="4" id="KW-0238">DNA-binding</keyword>
<keyword evidence="5" id="KW-0804">Transcription</keyword>
<evidence type="ECO:0000256" key="1">
    <source>
        <dbReference type="ARBA" id="ARBA00022741"/>
    </source>
</evidence>
<dbReference type="PRINTS" id="PR01590">
    <property type="entry name" value="HTHFIS"/>
</dbReference>
<dbReference type="SUPFAM" id="SSF52172">
    <property type="entry name" value="CheY-like"/>
    <property type="match status" value="1"/>
</dbReference>
<evidence type="ECO:0000256" key="6">
    <source>
        <dbReference type="PROSITE-ProRule" id="PRU00169"/>
    </source>
</evidence>
<protein>
    <submittedName>
        <fullName evidence="9">Sigma-54 dependent transcriptional regulator</fullName>
    </submittedName>
</protein>
<evidence type="ECO:0000313" key="9">
    <source>
        <dbReference type="EMBL" id="MCW3786614.1"/>
    </source>
</evidence>
<dbReference type="SMART" id="SM00448">
    <property type="entry name" value="REC"/>
    <property type="match status" value="1"/>
</dbReference>
<dbReference type="SUPFAM" id="SSF52540">
    <property type="entry name" value="P-loop containing nucleoside triphosphate hydrolases"/>
    <property type="match status" value="1"/>
</dbReference>
<dbReference type="PROSITE" id="PS50110">
    <property type="entry name" value="RESPONSE_REGULATORY"/>
    <property type="match status" value="1"/>
</dbReference>
<dbReference type="AlphaFoldDB" id="A0AAE3M3T0"/>
<keyword evidence="3" id="KW-0805">Transcription regulation</keyword>
<dbReference type="PROSITE" id="PS00688">
    <property type="entry name" value="SIGMA54_INTERACT_3"/>
    <property type="match status" value="1"/>
</dbReference>
<dbReference type="FunFam" id="3.40.50.300:FF:000006">
    <property type="entry name" value="DNA-binding transcriptional regulator NtrC"/>
    <property type="match status" value="1"/>
</dbReference>
<dbReference type="InterPro" id="IPR025944">
    <property type="entry name" value="Sigma_54_int_dom_CS"/>
</dbReference>
<keyword evidence="2" id="KW-0067">ATP-binding</keyword>
<feature type="modified residue" description="4-aspartylphosphate" evidence="6">
    <location>
        <position position="54"/>
    </location>
</feature>
<feature type="domain" description="Response regulatory" evidence="8">
    <location>
        <begin position="6"/>
        <end position="124"/>
    </location>
</feature>
<dbReference type="InterPro" id="IPR002197">
    <property type="entry name" value="HTH_Fis"/>
</dbReference>
<comment type="caution">
    <text evidence="9">The sequence shown here is derived from an EMBL/GenBank/DDBJ whole genome shotgun (WGS) entry which is preliminary data.</text>
</comment>
<dbReference type="InterPro" id="IPR027417">
    <property type="entry name" value="P-loop_NTPase"/>
</dbReference>
<dbReference type="Gene3D" id="3.40.50.300">
    <property type="entry name" value="P-loop containing nucleotide triphosphate hydrolases"/>
    <property type="match status" value="1"/>
</dbReference>
<dbReference type="InterPro" id="IPR058031">
    <property type="entry name" value="AAA_lid_NorR"/>
</dbReference>
<gene>
    <name evidence="9" type="ORF">OM075_09055</name>
</gene>
<dbReference type="RefSeq" id="WP_301190179.1">
    <property type="nucleotide sequence ID" value="NZ_JAPDPJ010000016.1"/>
</dbReference>
<dbReference type="InterPro" id="IPR009057">
    <property type="entry name" value="Homeodomain-like_sf"/>
</dbReference>
<dbReference type="Pfam" id="PF00158">
    <property type="entry name" value="Sigma54_activat"/>
    <property type="match status" value="1"/>
</dbReference>
<dbReference type="SUPFAM" id="SSF46689">
    <property type="entry name" value="Homeodomain-like"/>
    <property type="match status" value="1"/>
</dbReference>
<dbReference type="GO" id="GO:0005524">
    <property type="term" value="F:ATP binding"/>
    <property type="evidence" value="ECO:0007669"/>
    <property type="project" value="UniProtKB-KW"/>
</dbReference>
<keyword evidence="1" id="KW-0547">Nucleotide-binding</keyword>
<dbReference type="InterPro" id="IPR001789">
    <property type="entry name" value="Sig_transdc_resp-reg_receiver"/>
</dbReference>
<dbReference type="InterPro" id="IPR002078">
    <property type="entry name" value="Sigma_54_int"/>
</dbReference>
<dbReference type="CDD" id="cd00009">
    <property type="entry name" value="AAA"/>
    <property type="match status" value="1"/>
</dbReference>
<accession>A0AAE3M3T0</accession>
<dbReference type="PROSITE" id="PS50045">
    <property type="entry name" value="SIGMA54_INTERACT_4"/>
    <property type="match status" value="1"/>
</dbReference>
<dbReference type="SMART" id="SM00382">
    <property type="entry name" value="AAA"/>
    <property type="match status" value="1"/>
</dbReference>
<dbReference type="Gene3D" id="1.10.10.60">
    <property type="entry name" value="Homeodomain-like"/>
    <property type="match status" value="1"/>
</dbReference>
<dbReference type="GO" id="GO:0000160">
    <property type="term" value="P:phosphorelay signal transduction system"/>
    <property type="evidence" value="ECO:0007669"/>
    <property type="project" value="InterPro"/>
</dbReference>
<dbReference type="Pfam" id="PF02954">
    <property type="entry name" value="HTH_8"/>
    <property type="match status" value="1"/>
</dbReference>
<dbReference type="PROSITE" id="PS00676">
    <property type="entry name" value="SIGMA54_INTERACT_2"/>
    <property type="match status" value="1"/>
</dbReference>
<dbReference type="Gene3D" id="1.10.8.60">
    <property type="match status" value="1"/>
</dbReference>
<evidence type="ECO:0000313" key="10">
    <source>
        <dbReference type="Proteomes" id="UP001209229"/>
    </source>
</evidence>
<reference evidence="9" key="1">
    <citation type="submission" date="2022-10" db="EMBL/GenBank/DDBJ databases">
        <authorList>
            <person name="Yu W.X."/>
        </authorList>
    </citation>
    <scope>NUCLEOTIDE SEQUENCE</scope>
    <source>
        <strain evidence="9">AAT</strain>
    </source>
</reference>
<dbReference type="InterPro" id="IPR025943">
    <property type="entry name" value="Sigma_54_int_dom_ATP-bd_2"/>
</dbReference>
<evidence type="ECO:0000256" key="5">
    <source>
        <dbReference type="ARBA" id="ARBA00023163"/>
    </source>
</evidence>
<dbReference type="Proteomes" id="UP001209229">
    <property type="component" value="Unassembled WGS sequence"/>
</dbReference>
<feature type="domain" description="Sigma-54 factor interaction" evidence="7">
    <location>
        <begin position="154"/>
        <end position="383"/>
    </location>
</feature>
<dbReference type="GO" id="GO:0043565">
    <property type="term" value="F:sequence-specific DNA binding"/>
    <property type="evidence" value="ECO:0007669"/>
    <property type="project" value="InterPro"/>
</dbReference>
<keyword evidence="10" id="KW-1185">Reference proteome</keyword>
<name>A0AAE3M3T0_9BACT</name>
<keyword evidence="6" id="KW-0597">Phosphoprotein</keyword>
<dbReference type="EMBL" id="JAPDPJ010000016">
    <property type="protein sequence ID" value="MCW3786614.1"/>
    <property type="molecule type" value="Genomic_DNA"/>
</dbReference>
<dbReference type="Pfam" id="PF25601">
    <property type="entry name" value="AAA_lid_14"/>
    <property type="match status" value="1"/>
</dbReference>